<dbReference type="Proteomes" id="UP001082899">
    <property type="component" value="Unassembled WGS sequence"/>
</dbReference>
<evidence type="ECO:0000313" key="2">
    <source>
        <dbReference type="Proteomes" id="UP001082899"/>
    </source>
</evidence>
<proteinExistence type="predicted"/>
<organism evidence="1 2">
    <name type="scientific">Robbsia betulipollinis</name>
    <dbReference type="NCBI Taxonomy" id="2981849"/>
    <lineage>
        <taxon>Bacteria</taxon>
        <taxon>Pseudomonadati</taxon>
        <taxon>Pseudomonadota</taxon>
        <taxon>Betaproteobacteria</taxon>
        <taxon>Burkholderiales</taxon>
        <taxon>Burkholderiaceae</taxon>
        <taxon>Robbsia</taxon>
    </lineage>
</organism>
<accession>A0ABT3ZKZ5</accession>
<evidence type="ECO:0000313" key="1">
    <source>
        <dbReference type="EMBL" id="MCY0387208.1"/>
    </source>
</evidence>
<protein>
    <submittedName>
        <fullName evidence="1">Type III secretion system inner rod subunit SctI</fullName>
    </submittedName>
</protein>
<gene>
    <name evidence="1" type="primary">sctI</name>
    <name evidence="1" type="ORF">OVY01_08175</name>
</gene>
<dbReference type="RefSeq" id="WP_267846966.1">
    <property type="nucleotide sequence ID" value="NZ_JAPMXC010000001.1"/>
</dbReference>
<sequence length="94" mass="9917">MKIVPIVASAFSATAVEGEKSLDVALRSAVQNLTDDMISSRNRIDSFMQTPNGYSNPAALAAFQVELANYSINNAVVSGVVKRLTSGVETLVKG</sequence>
<dbReference type="NCBIfam" id="NF038054">
    <property type="entry name" value="T3SS_SctI"/>
    <property type="match status" value="1"/>
</dbReference>
<reference evidence="1" key="1">
    <citation type="submission" date="2022-11" db="EMBL/GenBank/DDBJ databases">
        <title>Robbsia betulipollinis sp. nov., isolated from pollen of birch (Betula pendula).</title>
        <authorList>
            <person name="Shi H."/>
            <person name="Ambika Manirajan B."/>
            <person name="Ratering S."/>
            <person name="Geissler-Plaum R."/>
            <person name="Schnell S."/>
        </authorList>
    </citation>
    <scope>NUCLEOTIDE SEQUENCE</scope>
    <source>
        <strain evidence="1">Bb-Pol-6</strain>
    </source>
</reference>
<dbReference type="EMBL" id="JAPMXC010000001">
    <property type="protein sequence ID" value="MCY0387208.1"/>
    <property type="molecule type" value="Genomic_DNA"/>
</dbReference>
<dbReference type="InterPro" id="IPR047754">
    <property type="entry name" value="T3SS_SctI-like"/>
</dbReference>
<name>A0ABT3ZKZ5_9BURK</name>
<keyword evidence="2" id="KW-1185">Reference proteome</keyword>
<comment type="caution">
    <text evidence="1">The sequence shown here is derived from an EMBL/GenBank/DDBJ whole genome shotgun (WGS) entry which is preliminary data.</text>
</comment>
<dbReference type="Gene3D" id="1.20.58.90">
    <property type="match status" value="1"/>
</dbReference>